<organism evidence="4">
    <name type="scientific">Schistosoma curassoni</name>
    <dbReference type="NCBI Taxonomy" id="6186"/>
    <lineage>
        <taxon>Eukaryota</taxon>
        <taxon>Metazoa</taxon>
        <taxon>Spiralia</taxon>
        <taxon>Lophotrochozoa</taxon>
        <taxon>Platyhelminthes</taxon>
        <taxon>Trematoda</taxon>
        <taxon>Digenea</taxon>
        <taxon>Strigeidida</taxon>
        <taxon>Schistosomatoidea</taxon>
        <taxon>Schistosomatidae</taxon>
        <taxon>Schistosoma</taxon>
    </lineage>
</organism>
<evidence type="ECO:0000313" key="4">
    <source>
        <dbReference type="WBParaSite" id="SCUD_0000140101-mRNA-1"/>
    </source>
</evidence>
<proteinExistence type="predicted"/>
<dbReference type="EMBL" id="UZAK01001120">
    <property type="protein sequence ID" value="VDO67444.1"/>
    <property type="molecule type" value="Genomic_DNA"/>
</dbReference>
<keyword evidence="3" id="KW-1185">Reference proteome</keyword>
<dbReference type="PANTHER" id="PTHR47027:SF25">
    <property type="entry name" value="REVERSE TRANSCRIPTASE DOMAIN-CONTAINING PROTEIN"/>
    <property type="match status" value="1"/>
</dbReference>
<evidence type="ECO:0000259" key="1">
    <source>
        <dbReference type="Pfam" id="PF20049"/>
    </source>
</evidence>
<evidence type="ECO:0000313" key="3">
    <source>
        <dbReference type="Proteomes" id="UP000279833"/>
    </source>
</evidence>
<dbReference type="InterPro" id="IPR045609">
    <property type="entry name" value="DUF6451"/>
</dbReference>
<feature type="domain" description="DUF6451" evidence="1">
    <location>
        <begin position="77"/>
        <end position="109"/>
    </location>
</feature>
<reference evidence="4" key="1">
    <citation type="submission" date="2016-06" db="UniProtKB">
        <authorList>
            <consortium name="WormBaseParasite"/>
        </authorList>
    </citation>
    <scope>IDENTIFICATION</scope>
</reference>
<dbReference type="WBParaSite" id="SCUD_0000140101-mRNA-1">
    <property type="protein sequence ID" value="SCUD_0000140101-mRNA-1"/>
    <property type="gene ID" value="SCUD_0000140101"/>
</dbReference>
<accession>A0A183JFD4</accession>
<sequence>MQMKTTNVTAVSASVGLNIHKEKIKVPKYNTDNINSILLDGETLEDKENFTYLDRVIDERGGSDVDVKARIGKPSAAFLHLKNIWNLKQRSTNIKVGIFNMNVKTVLLYGAQT</sequence>
<name>A0A183JFD4_9TREM</name>
<dbReference type="AlphaFoldDB" id="A0A183JFD4"/>
<evidence type="ECO:0000313" key="2">
    <source>
        <dbReference type="EMBL" id="VDO67444.1"/>
    </source>
</evidence>
<gene>
    <name evidence="2" type="ORF">SCUD_LOCUS1402</name>
</gene>
<dbReference type="PANTHER" id="PTHR47027">
    <property type="entry name" value="REVERSE TRANSCRIPTASE DOMAIN-CONTAINING PROTEIN"/>
    <property type="match status" value="1"/>
</dbReference>
<protein>
    <submittedName>
        <fullName evidence="4">DUF6451 domain-containing protein</fullName>
    </submittedName>
</protein>
<reference evidence="2 3" key="2">
    <citation type="submission" date="2018-11" db="EMBL/GenBank/DDBJ databases">
        <authorList>
            <consortium name="Pathogen Informatics"/>
        </authorList>
    </citation>
    <scope>NUCLEOTIDE SEQUENCE [LARGE SCALE GENOMIC DNA]</scope>
    <source>
        <strain evidence="2">Dakar</strain>
        <strain evidence="3">Dakar, Senegal</strain>
    </source>
</reference>
<dbReference type="Proteomes" id="UP000279833">
    <property type="component" value="Unassembled WGS sequence"/>
</dbReference>
<dbReference type="Pfam" id="PF20049">
    <property type="entry name" value="DUF6451"/>
    <property type="match status" value="1"/>
</dbReference>